<evidence type="ECO:0000256" key="4">
    <source>
        <dbReference type="ARBA" id="ARBA00023125"/>
    </source>
</evidence>
<keyword evidence="4" id="KW-0238">DNA-binding</keyword>
<organism evidence="9">
    <name type="scientific">Oryza sativa subsp. japonica</name>
    <name type="common">Rice</name>
    <dbReference type="NCBI Taxonomy" id="39947"/>
    <lineage>
        <taxon>Eukaryota</taxon>
        <taxon>Viridiplantae</taxon>
        <taxon>Streptophyta</taxon>
        <taxon>Embryophyta</taxon>
        <taxon>Tracheophyta</taxon>
        <taxon>Spermatophyta</taxon>
        <taxon>Magnoliopsida</taxon>
        <taxon>Liliopsida</taxon>
        <taxon>Poales</taxon>
        <taxon>Poaceae</taxon>
        <taxon>BOP clade</taxon>
        <taxon>Oryzoideae</taxon>
        <taxon>Oryzeae</taxon>
        <taxon>Oryzinae</taxon>
        <taxon>Oryza</taxon>
        <taxon>Oryza sativa</taxon>
    </lineage>
</organism>
<dbReference type="AlphaFoldDB" id="B9G8T4"/>
<dbReference type="PANTHER" id="PTHR31282">
    <property type="entry name" value="WRKY TRANSCRIPTION FACTOR 21-RELATED"/>
    <property type="match status" value="1"/>
</dbReference>
<evidence type="ECO:0000256" key="5">
    <source>
        <dbReference type="ARBA" id="ARBA00023163"/>
    </source>
</evidence>
<evidence type="ECO:0000259" key="8">
    <source>
        <dbReference type="PROSITE" id="PS50811"/>
    </source>
</evidence>
<feature type="region of interest" description="Disordered" evidence="7">
    <location>
        <begin position="661"/>
        <end position="682"/>
    </location>
</feature>
<dbReference type="PROSITE" id="PS50811">
    <property type="entry name" value="WRKY"/>
    <property type="match status" value="2"/>
</dbReference>
<dbReference type="SMART" id="SM00774">
    <property type="entry name" value="WRKY"/>
    <property type="match status" value="2"/>
</dbReference>
<proteinExistence type="predicted"/>
<dbReference type="SUPFAM" id="SSF118290">
    <property type="entry name" value="WRKY DNA-binding domain"/>
    <property type="match status" value="2"/>
</dbReference>
<evidence type="ECO:0000256" key="1">
    <source>
        <dbReference type="ARBA" id="ARBA00004123"/>
    </source>
</evidence>
<dbReference type="InterPro" id="IPR055414">
    <property type="entry name" value="LRR_R13L4/SHOC2-like"/>
</dbReference>
<dbReference type="Pfam" id="PF23598">
    <property type="entry name" value="LRR_14"/>
    <property type="match status" value="1"/>
</dbReference>
<keyword evidence="6" id="KW-0539">Nucleus</keyword>
<dbReference type="GO" id="GO:0043565">
    <property type="term" value="F:sequence-specific DNA binding"/>
    <property type="evidence" value="ECO:0007669"/>
    <property type="project" value="InterPro"/>
</dbReference>
<evidence type="ECO:0000313" key="9">
    <source>
        <dbReference type="EMBL" id="EEE52549.1"/>
    </source>
</evidence>
<evidence type="ECO:0000256" key="3">
    <source>
        <dbReference type="ARBA" id="ARBA00023015"/>
    </source>
</evidence>
<feature type="region of interest" description="Disordered" evidence="7">
    <location>
        <begin position="564"/>
        <end position="598"/>
    </location>
</feature>
<protein>
    <recommendedName>
        <fullName evidence="8">WRKY domain-containing protein</fullName>
    </recommendedName>
</protein>
<dbReference type="Gene3D" id="2.20.25.80">
    <property type="entry name" value="WRKY domain"/>
    <property type="match status" value="2"/>
</dbReference>
<dbReference type="InterPro" id="IPR003657">
    <property type="entry name" value="WRKY_dom"/>
</dbReference>
<accession>B9G8T4</accession>
<keyword evidence="5" id="KW-0804">Transcription</keyword>
<reference evidence="9" key="2">
    <citation type="submission" date="2008-12" db="EMBL/GenBank/DDBJ databases">
        <title>Improved gene annotation of the rice (Oryza sativa) genomes.</title>
        <authorList>
            <person name="Wang J."/>
            <person name="Li R."/>
            <person name="Fan W."/>
            <person name="Huang Q."/>
            <person name="Zhang J."/>
            <person name="Zhou Y."/>
            <person name="Hu Y."/>
            <person name="Zi S."/>
            <person name="Li J."/>
            <person name="Ni P."/>
            <person name="Zheng H."/>
            <person name="Zhang Y."/>
            <person name="Zhao M."/>
            <person name="Hao Q."/>
            <person name="McDermott J."/>
            <person name="Samudrala R."/>
            <person name="Kristiansen K."/>
            <person name="Wong G.K.-S."/>
        </authorList>
    </citation>
    <scope>NUCLEOTIDE SEQUENCE</scope>
</reference>
<name>B9G8T4_ORYSJ</name>
<dbReference type="EMBL" id="CM000148">
    <property type="protein sequence ID" value="EEE52549.1"/>
    <property type="molecule type" value="Genomic_DNA"/>
</dbReference>
<reference evidence="9" key="1">
    <citation type="journal article" date="2005" name="PLoS Biol.">
        <title>The genomes of Oryza sativa: a history of duplications.</title>
        <authorList>
            <person name="Yu J."/>
            <person name="Wang J."/>
            <person name="Lin W."/>
            <person name="Li S."/>
            <person name="Li H."/>
            <person name="Zhou J."/>
            <person name="Ni P."/>
            <person name="Dong W."/>
            <person name="Hu S."/>
            <person name="Zeng C."/>
            <person name="Zhang J."/>
            <person name="Zhang Y."/>
            <person name="Li R."/>
            <person name="Xu Z."/>
            <person name="Li S."/>
            <person name="Li X."/>
            <person name="Zheng H."/>
            <person name="Cong L."/>
            <person name="Lin L."/>
            <person name="Yin J."/>
            <person name="Geng J."/>
            <person name="Li G."/>
            <person name="Shi J."/>
            <person name="Liu J."/>
            <person name="Lv H."/>
            <person name="Li J."/>
            <person name="Wang J."/>
            <person name="Deng Y."/>
            <person name="Ran L."/>
            <person name="Shi X."/>
            <person name="Wang X."/>
            <person name="Wu Q."/>
            <person name="Li C."/>
            <person name="Ren X."/>
            <person name="Wang J."/>
            <person name="Wang X."/>
            <person name="Li D."/>
            <person name="Liu D."/>
            <person name="Zhang X."/>
            <person name="Ji Z."/>
            <person name="Zhao W."/>
            <person name="Sun Y."/>
            <person name="Zhang Z."/>
            <person name="Bao J."/>
            <person name="Han Y."/>
            <person name="Dong L."/>
            <person name="Ji J."/>
            <person name="Chen P."/>
            <person name="Wu S."/>
            <person name="Liu J."/>
            <person name="Xiao Y."/>
            <person name="Bu D."/>
            <person name="Tan J."/>
            <person name="Yang L."/>
            <person name="Ye C."/>
            <person name="Zhang J."/>
            <person name="Xu J."/>
            <person name="Zhou Y."/>
            <person name="Yu Y."/>
            <person name="Zhang B."/>
            <person name="Zhuang S."/>
            <person name="Wei H."/>
            <person name="Liu B."/>
            <person name="Lei M."/>
            <person name="Yu H."/>
            <person name="Li Y."/>
            <person name="Xu H."/>
            <person name="Wei S."/>
            <person name="He X."/>
            <person name="Fang L."/>
            <person name="Zhang Z."/>
            <person name="Zhang Y."/>
            <person name="Huang X."/>
            <person name="Su Z."/>
            <person name="Tong W."/>
            <person name="Li J."/>
            <person name="Tong Z."/>
            <person name="Li S."/>
            <person name="Ye J."/>
            <person name="Wang L."/>
            <person name="Fang L."/>
            <person name="Lei T."/>
            <person name="Chen C."/>
            <person name="Chen H."/>
            <person name="Xu Z."/>
            <person name="Li H."/>
            <person name="Huang H."/>
            <person name="Zhang F."/>
            <person name="Xu H."/>
            <person name="Li N."/>
            <person name="Zhao C."/>
            <person name="Li S."/>
            <person name="Dong L."/>
            <person name="Huang Y."/>
            <person name="Li L."/>
            <person name="Xi Y."/>
            <person name="Qi Q."/>
            <person name="Li W."/>
            <person name="Zhang B."/>
            <person name="Hu W."/>
            <person name="Zhang Y."/>
            <person name="Tian X."/>
            <person name="Jiao Y."/>
            <person name="Liang X."/>
            <person name="Jin J."/>
            <person name="Gao L."/>
            <person name="Zheng W."/>
            <person name="Hao B."/>
            <person name="Liu S."/>
            <person name="Wang W."/>
            <person name="Yuan L."/>
            <person name="Cao M."/>
            <person name="McDermott J."/>
            <person name="Samudrala R."/>
            <person name="Wang J."/>
            <person name="Wong G.K."/>
            <person name="Yang H."/>
        </authorList>
    </citation>
    <scope>NUCLEOTIDE SEQUENCE [LARGE SCALE GENOMIC DNA]</scope>
</reference>
<feature type="compositionally biased region" description="Low complexity" evidence="7">
    <location>
        <begin position="569"/>
        <end position="578"/>
    </location>
</feature>
<dbReference type="InterPro" id="IPR036576">
    <property type="entry name" value="WRKY_dom_sf"/>
</dbReference>
<dbReference type="Gene3D" id="3.80.10.10">
    <property type="entry name" value="Ribonuclease Inhibitor"/>
    <property type="match status" value="1"/>
</dbReference>
<dbReference type="GO" id="GO:0005634">
    <property type="term" value="C:nucleus"/>
    <property type="evidence" value="ECO:0007669"/>
    <property type="project" value="UniProtKB-SubCell"/>
</dbReference>
<evidence type="ECO:0000256" key="7">
    <source>
        <dbReference type="SAM" id="MobiDB-lite"/>
    </source>
</evidence>
<dbReference type="GO" id="GO:0003700">
    <property type="term" value="F:DNA-binding transcription factor activity"/>
    <property type="evidence" value="ECO:0007669"/>
    <property type="project" value="InterPro"/>
</dbReference>
<keyword evidence="2" id="KW-0677">Repeat</keyword>
<dbReference type="InterPro" id="IPR044810">
    <property type="entry name" value="WRKY_plant"/>
</dbReference>
<dbReference type="SUPFAM" id="SSF52047">
    <property type="entry name" value="RNI-like"/>
    <property type="match status" value="1"/>
</dbReference>
<keyword evidence="3" id="KW-0805">Transcription regulation</keyword>
<dbReference type="InterPro" id="IPR032675">
    <property type="entry name" value="LRR_dom_sf"/>
</dbReference>
<comment type="subcellular location">
    <subcellularLocation>
        <location evidence="1">Nucleus</location>
    </subcellularLocation>
</comment>
<feature type="domain" description="WRKY" evidence="8">
    <location>
        <begin position="593"/>
        <end position="661"/>
    </location>
</feature>
<evidence type="ECO:0000256" key="2">
    <source>
        <dbReference type="ARBA" id="ARBA00022737"/>
    </source>
</evidence>
<feature type="domain" description="WRKY" evidence="8">
    <location>
        <begin position="499"/>
        <end position="560"/>
    </location>
</feature>
<dbReference type="Pfam" id="PF03106">
    <property type="entry name" value="WRKY"/>
    <property type="match status" value="2"/>
</dbReference>
<dbReference type="Proteomes" id="UP000007752">
    <property type="component" value="Chromosome 11"/>
</dbReference>
<dbReference type="HOGENOM" id="CLU_710567_0_0_1"/>
<feature type="compositionally biased region" description="Polar residues" evidence="7">
    <location>
        <begin position="579"/>
        <end position="590"/>
    </location>
</feature>
<evidence type="ECO:0000256" key="6">
    <source>
        <dbReference type="ARBA" id="ARBA00023242"/>
    </source>
</evidence>
<sequence length="722" mass="80571">MEENFMVAIDHSQAATRCADKVRRLSMHFGNIEDATPPTNIRLSQVRTLAFWGVLKCMSFITGFQLLKVLTLHFWGDEDSISSFDLTRISELVQLRYLKVTSNVTLKLPTKMQGLQYLETLKVDGNIDGVPSDIIHLPGLLHLSLPAKTNLPSGIVHMTSLRTLGYFDLSCNSAENLLSLAELTNLRDVQLTYSAAHSDDLKNNMQCLGSILEKLSNLKSITLAQPGSSYANTLHVDSATNMRISVAGWSILSSPPALLQRIELLPCVCVFSSIPNWIGKHGNLRILKIGIREITSNDVDVLGGLPALTVLSLYVHTKPIEMIIFDKEGFSILKYFKFRCSVAWMKFEAGAMPNLQKLRLGFDVHRADQHDTIPVRIEHLSGVEEIYAKIRVTSTADDLCRRFAESALTNAVTMHQGSPSVNIWCVDWIFDGKDDNIAKKREVEHRILQQQPHIVKEGSNEKSAFLQKNLGEGAHKSVGSRKEPQMERRKVIRMSYTEDDGFSWRKYGQKDVEGAMHPTTQSNYFRCAHKMTTGCKARKKVQRTDGDPLMVDVVYKGVHSCAGVHSDSQRSSAASSKSNLRPTKSMQVRASSKDVGPPDDGYSWKRYGQKNIFGANYPRCYYRCIHKTTTGCTATKNAQATDGDPLLFDVVYHGEHTCDLQSTHSNDVEPIRPQSGLDDDMCTDDTTTVSTRHDSNTDASSISFQLDWTNCKDESDGPPTTL</sequence>
<gene>
    <name evidence="9" type="ORF">OsJ_34784</name>
</gene>